<keyword evidence="2" id="KW-1185">Reference proteome</keyword>
<dbReference type="EMBL" id="STGT01000001">
    <property type="protein sequence ID" value="THV17249.1"/>
    <property type="molecule type" value="Genomic_DNA"/>
</dbReference>
<reference evidence="1 2" key="1">
    <citation type="submission" date="2019-04" db="EMBL/GenBank/DDBJ databases">
        <title>Genome sequence of strain 7209-2.</title>
        <authorList>
            <person name="Gao J."/>
            <person name="Sun J."/>
        </authorList>
    </citation>
    <scope>NUCLEOTIDE SEQUENCE [LARGE SCALE GENOMIC DNA]</scope>
    <source>
        <strain evidence="1 2">7209-2</strain>
    </source>
</reference>
<comment type="caution">
    <text evidence="1">The sequence shown here is derived from an EMBL/GenBank/DDBJ whole genome shotgun (WGS) entry which is preliminary data.</text>
</comment>
<name>A0ABY2R0D9_9HYPH</name>
<sequence length="75" mass="8716">MFKFLWRRREPVTPVVRDWRHDPMGHPALREMSLRELADLPMVAEMPIRVARAEATENCQRRASRVQSGGCAVSR</sequence>
<proteinExistence type="predicted"/>
<organism evidence="1 2">
    <name type="scientific">Rhizobium rhizophilum</name>
    <dbReference type="NCBI Taxonomy" id="1850373"/>
    <lineage>
        <taxon>Bacteria</taxon>
        <taxon>Pseudomonadati</taxon>
        <taxon>Pseudomonadota</taxon>
        <taxon>Alphaproteobacteria</taxon>
        <taxon>Hyphomicrobiales</taxon>
        <taxon>Rhizobiaceae</taxon>
        <taxon>Rhizobium/Agrobacterium group</taxon>
        <taxon>Rhizobium</taxon>
    </lineage>
</organism>
<evidence type="ECO:0000313" key="1">
    <source>
        <dbReference type="EMBL" id="THV17249.1"/>
    </source>
</evidence>
<protein>
    <submittedName>
        <fullName evidence="1">Uncharacterized protein</fullName>
    </submittedName>
</protein>
<dbReference type="Proteomes" id="UP000309667">
    <property type="component" value="Unassembled WGS sequence"/>
</dbReference>
<accession>A0ABY2R0D9</accession>
<gene>
    <name evidence="1" type="ORF">E9677_04495</name>
</gene>
<evidence type="ECO:0000313" key="2">
    <source>
        <dbReference type="Proteomes" id="UP000309667"/>
    </source>
</evidence>